<dbReference type="RefSeq" id="WP_221443500.1">
    <property type="nucleotide sequence ID" value="NZ_JACIIX010000009.1"/>
</dbReference>
<reference evidence="1 2" key="1">
    <citation type="submission" date="2020-08" db="EMBL/GenBank/DDBJ databases">
        <title>Genomic Encyclopedia of Type Strains, Phase IV (KMG-IV): sequencing the most valuable type-strain genomes for metagenomic binning, comparative biology and taxonomic classification.</title>
        <authorList>
            <person name="Goeker M."/>
        </authorList>
    </citation>
    <scope>NUCLEOTIDE SEQUENCE [LARGE SCALE GENOMIC DNA]</scope>
    <source>
        <strain evidence="1 2">DSM 11590</strain>
    </source>
</reference>
<gene>
    <name evidence="1" type="ORF">FHS48_002619</name>
</gene>
<dbReference type="EMBL" id="JACIIX010000009">
    <property type="protein sequence ID" value="MBB6211184.1"/>
    <property type="molecule type" value="Genomic_DNA"/>
</dbReference>
<organism evidence="1 2">
    <name type="scientific">Novispirillum itersonii</name>
    <name type="common">Aquaspirillum itersonii</name>
    <dbReference type="NCBI Taxonomy" id="189"/>
    <lineage>
        <taxon>Bacteria</taxon>
        <taxon>Pseudomonadati</taxon>
        <taxon>Pseudomonadota</taxon>
        <taxon>Alphaproteobacteria</taxon>
        <taxon>Rhodospirillales</taxon>
        <taxon>Novispirillaceae</taxon>
        <taxon>Novispirillum</taxon>
    </lineage>
</organism>
<comment type="caution">
    <text evidence="1">The sequence shown here is derived from an EMBL/GenBank/DDBJ whole genome shotgun (WGS) entry which is preliminary data.</text>
</comment>
<dbReference type="Gene3D" id="3.30.565.10">
    <property type="entry name" value="Histidine kinase-like ATPase, C-terminal domain"/>
    <property type="match status" value="1"/>
</dbReference>
<dbReference type="AlphaFoldDB" id="A0A7W9ZJ28"/>
<name>A0A7W9ZJ28_NOVIT</name>
<evidence type="ECO:0000313" key="2">
    <source>
        <dbReference type="Proteomes" id="UP000544872"/>
    </source>
</evidence>
<keyword evidence="2" id="KW-1185">Reference proteome</keyword>
<protein>
    <submittedName>
        <fullName evidence="1">Uncharacterized protein</fullName>
    </submittedName>
</protein>
<dbReference type="Proteomes" id="UP000544872">
    <property type="component" value="Unassembled WGS sequence"/>
</dbReference>
<dbReference type="InterPro" id="IPR036890">
    <property type="entry name" value="HATPase_C_sf"/>
</dbReference>
<dbReference type="SUPFAM" id="SSF55874">
    <property type="entry name" value="ATPase domain of HSP90 chaperone/DNA topoisomerase II/histidine kinase"/>
    <property type="match status" value="1"/>
</dbReference>
<evidence type="ECO:0000313" key="1">
    <source>
        <dbReference type="EMBL" id="MBB6211184.1"/>
    </source>
</evidence>
<sequence length="657" mass="74432">MDQQTEIQPWDPLDIANRSDLEILTAAKKREIKNILKSYVGTYDPMSELIQNAMDAVEKRQDCDDEFTPKLDIIINLLENSFQIIDNGTGFHLEQFRAFMAPNISFKKEATSRGNKGVGATYIAYGFNELEIRTKNPHFQFSGRFRHGRDWVEDSSGTVHRPQVLPTSSVDTRFNAIDQGTSFKITFGGKNTRPSNLSWYQATTPEQWLYLLLVKTPLGHINIEDGAASSISFDLTVVDAAGTSNVSNSCKAKYKYPHEEIKASQRLSTVVSSQKAAIGAGKDPSRAIEKYRNSNGLFDWFNPEELISKIRSITEEERFIIKQHSVSAYGYFAYSTSVWDNLNDVKAKLRKNYRILRGGLQMANNHMAQGDLITIPLTKSIGHQNQTHVIVHFSGAEPDLGRKGFQPELRALAEKIAVFIVGHLAGRRDLLKGDSGEEPDIGREIHLHDWLREQEKHGESHPLLLKNDNFFLPTRKISVQSEPLSEQDVIVLFNQLLAGGVIRGVRLLATSQVAQYDGVLRFIVEEPMEHLVFDEVNNPLGVYREQLQNTYIGPPQILEYKFSLDGLIRDFESGVKKQKDVALAVFWDMGFEYKKDYTVLSLLDFDHIHRRRHHGLTHVIRSANTTFYAICLKELIALLNDQAGAQAYQRQAYGDDI</sequence>
<accession>A0A7W9ZJ28</accession>
<proteinExistence type="predicted"/>